<keyword evidence="1" id="KW-0812">Transmembrane</keyword>
<evidence type="ECO:0000313" key="3">
    <source>
        <dbReference type="Proteomes" id="UP000546324"/>
    </source>
</evidence>
<feature type="transmembrane region" description="Helical" evidence="1">
    <location>
        <begin position="232"/>
        <end position="253"/>
    </location>
</feature>
<keyword evidence="3" id="KW-1185">Reference proteome</keyword>
<dbReference type="EMBL" id="JACHMQ010000001">
    <property type="protein sequence ID" value="MBB6399947.1"/>
    <property type="molecule type" value="Genomic_DNA"/>
</dbReference>
<dbReference type="RefSeq" id="WP_185032133.1">
    <property type="nucleotide sequence ID" value="NZ_JACHMQ010000001.1"/>
</dbReference>
<sequence length="334" mass="35961">MLLAVGFFLFGLWELTIQQTGWGFTAVEDPLASGLVTAVVGASVFGIFVRWWTGRPLPFRALLTDERKGDRKIVVRLAIGILILHTAYPYGIQSVGIGAIVTMSAVGAACLNGSNLWKTWRYRKELPNRVLWVAALNLVLRLFAFAGVMVINKPWAGLEHVTNEKLYGLGCGILGAWSFWNYLRCMYDVAKEEKLRTLAVADLVAVPFTALGVGGMSFLIGGGYSELSLKVLGLGSVAGVLSFALPTVMGVWLSNKISSSVSGLLYLFDSLIGCLVGLGGAALGWLPAVQAPDVWVWRGMAMVLVAAFIGWIWPIPILKRSGGRLIVEGGNQSA</sequence>
<feature type="transmembrane region" description="Helical" evidence="1">
    <location>
        <begin position="129"/>
        <end position="151"/>
    </location>
</feature>
<organism evidence="2 3">
    <name type="scientific">Actinomadura coerulea</name>
    <dbReference type="NCBI Taxonomy" id="46159"/>
    <lineage>
        <taxon>Bacteria</taxon>
        <taxon>Bacillati</taxon>
        <taxon>Actinomycetota</taxon>
        <taxon>Actinomycetes</taxon>
        <taxon>Streptosporangiales</taxon>
        <taxon>Thermomonosporaceae</taxon>
        <taxon>Actinomadura</taxon>
    </lineage>
</organism>
<protein>
    <submittedName>
        <fullName evidence="2">Uncharacterized protein</fullName>
    </submittedName>
</protein>
<evidence type="ECO:0000256" key="1">
    <source>
        <dbReference type="SAM" id="Phobius"/>
    </source>
</evidence>
<gene>
    <name evidence="2" type="ORF">BKA00_006861</name>
</gene>
<feature type="transmembrane region" description="Helical" evidence="1">
    <location>
        <begin position="166"/>
        <end position="183"/>
    </location>
</feature>
<proteinExistence type="predicted"/>
<feature type="transmembrane region" description="Helical" evidence="1">
    <location>
        <begin position="34"/>
        <end position="52"/>
    </location>
</feature>
<keyword evidence="1" id="KW-0472">Membrane</keyword>
<feature type="transmembrane region" description="Helical" evidence="1">
    <location>
        <begin position="195"/>
        <end position="220"/>
    </location>
</feature>
<feature type="transmembrane region" description="Helical" evidence="1">
    <location>
        <begin position="294"/>
        <end position="315"/>
    </location>
</feature>
<dbReference type="Proteomes" id="UP000546324">
    <property type="component" value="Unassembled WGS sequence"/>
</dbReference>
<name>A0A7X0L2W5_9ACTN</name>
<evidence type="ECO:0000313" key="2">
    <source>
        <dbReference type="EMBL" id="MBB6399947.1"/>
    </source>
</evidence>
<comment type="caution">
    <text evidence="2">The sequence shown here is derived from an EMBL/GenBank/DDBJ whole genome shotgun (WGS) entry which is preliminary data.</text>
</comment>
<keyword evidence="1" id="KW-1133">Transmembrane helix</keyword>
<feature type="transmembrane region" description="Helical" evidence="1">
    <location>
        <begin position="265"/>
        <end position="288"/>
    </location>
</feature>
<accession>A0A7X0L2W5</accession>
<feature type="transmembrane region" description="Helical" evidence="1">
    <location>
        <begin position="97"/>
        <end position="117"/>
    </location>
</feature>
<dbReference type="AlphaFoldDB" id="A0A7X0L2W5"/>
<reference evidence="2 3" key="1">
    <citation type="submission" date="2020-08" db="EMBL/GenBank/DDBJ databases">
        <title>Sequencing the genomes of 1000 actinobacteria strains.</title>
        <authorList>
            <person name="Klenk H.-P."/>
        </authorList>
    </citation>
    <scope>NUCLEOTIDE SEQUENCE [LARGE SCALE GENOMIC DNA]</scope>
    <source>
        <strain evidence="2 3">DSM 43675</strain>
    </source>
</reference>
<feature type="transmembrane region" description="Helical" evidence="1">
    <location>
        <begin position="73"/>
        <end position="91"/>
    </location>
</feature>